<dbReference type="eggNOG" id="COG1392">
    <property type="taxonomic scope" value="Bacteria"/>
</dbReference>
<name>A0A1Y3U723_9ACTN</name>
<dbReference type="InterPro" id="IPR018445">
    <property type="entry name" value="Put_Phosphate_transp_reg"/>
</dbReference>
<reference evidence="3" key="1">
    <citation type="submission" date="2017-04" db="EMBL/GenBank/DDBJ databases">
        <title>Function of individual gut microbiota members based on whole genome sequencing of pure cultures obtained from chicken caecum.</title>
        <authorList>
            <person name="Medvecky M."/>
            <person name="Cejkova D."/>
            <person name="Polansky O."/>
            <person name="Karasova D."/>
            <person name="Kubasova T."/>
            <person name="Cizek A."/>
            <person name="Rychlik I."/>
        </authorList>
    </citation>
    <scope>NUCLEOTIDE SEQUENCE [LARGE SCALE GENOMIC DNA]</scope>
    <source>
        <strain evidence="3">An70</strain>
    </source>
</reference>
<sequence length="207" mass="24206">MARKNDAFYFEAFCASADYSYQAAQLLSKIMHNFDPDRLEEAIDEMHAIEQAADERRHEVLDALVTAFVTPIEREDIAELSEYLDTVTDRIEGVLHRLYFNNIREMRPDALELVDIVVRSCELMRSLVGELSQFKKSKKLRQYVVELNTIEQEADDCYMRSMRNLHTTCTDPIVVFTWHETYSFLEYCVDYCEQVADTIDTIVMKNS</sequence>
<comment type="caution">
    <text evidence="2">The sequence shown here is derived from an EMBL/GenBank/DDBJ whole genome shotgun (WGS) entry which is preliminary data.</text>
</comment>
<gene>
    <name evidence="2" type="ORF">B5G21_01155</name>
</gene>
<dbReference type="PANTHER" id="PTHR37298">
    <property type="entry name" value="UPF0111 PROTEIN YKAA"/>
    <property type="match status" value="1"/>
</dbReference>
<evidence type="ECO:0000256" key="1">
    <source>
        <dbReference type="ARBA" id="ARBA00008591"/>
    </source>
</evidence>
<dbReference type="InterPro" id="IPR038078">
    <property type="entry name" value="PhoU-like_sf"/>
</dbReference>
<dbReference type="InterPro" id="IPR052912">
    <property type="entry name" value="UPF0111_domain"/>
</dbReference>
<evidence type="ECO:0008006" key="4">
    <source>
        <dbReference type="Google" id="ProtNLM"/>
    </source>
</evidence>
<proteinExistence type="inferred from homology"/>
<dbReference type="RefSeq" id="WP_019128183.1">
    <property type="nucleotide sequence ID" value="NZ_CALUIC010000003.1"/>
</dbReference>
<dbReference type="GeneID" id="98653127"/>
<dbReference type="AlphaFoldDB" id="A0A1Y3U723"/>
<evidence type="ECO:0000313" key="3">
    <source>
        <dbReference type="Proteomes" id="UP000196560"/>
    </source>
</evidence>
<evidence type="ECO:0000313" key="2">
    <source>
        <dbReference type="EMBL" id="OUN44572.1"/>
    </source>
</evidence>
<dbReference type="Proteomes" id="UP000196560">
    <property type="component" value="Unassembled WGS sequence"/>
</dbReference>
<protein>
    <recommendedName>
        <fullName evidence="4">Phosphate transport regulator</fullName>
    </recommendedName>
</protein>
<organism evidence="2 3">
    <name type="scientific">Enorma massiliensis</name>
    <dbReference type="NCBI Taxonomy" id="1472761"/>
    <lineage>
        <taxon>Bacteria</taxon>
        <taxon>Bacillati</taxon>
        <taxon>Actinomycetota</taxon>
        <taxon>Coriobacteriia</taxon>
        <taxon>Coriobacteriales</taxon>
        <taxon>Coriobacteriaceae</taxon>
        <taxon>Enorma</taxon>
    </lineage>
</organism>
<dbReference type="Gene3D" id="1.20.58.220">
    <property type="entry name" value="Phosphate transport system protein phou homolog 2, domain 2"/>
    <property type="match status" value="1"/>
</dbReference>
<accession>A0A1Y3U723</accession>
<keyword evidence="3" id="KW-1185">Reference proteome</keyword>
<dbReference type="Pfam" id="PF01865">
    <property type="entry name" value="PhoU_div"/>
    <property type="match status" value="1"/>
</dbReference>
<dbReference type="EMBL" id="NFHO01000001">
    <property type="protein sequence ID" value="OUN44572.1"/>
    <property type="molecule type" value="Genomic_DNA"/>
</dbReference>
<dbReference type="STRING" id="1118060.GCA_000311845_00876"/>
<dbReference type="PANTHER" id="PTHR37298:SF1">
    <property type="entry name" value="UPF0111 PROTEIN YKAA"/>
    <property type="match status" value="1"/>
</dbReference>
<comment type="similarity">
    <text evidence="1">Belongs to the UPF0111 family.</text>
</comment>